<dbReference type="GO" id="GO:0032153">
    <property type="term" value="C:cell division site"/>
    <property type="evidence" value="ECO:0007669"/>
    <property type="project" value="TreeGrafter"/>
</dbReference>
<feature type="region of interest" description="Disordered" evidence="5">
    <location>
        <begin position="452"/>
        <end position="651"/>
    </location>
</feature>
<dbReference type="GO" id="GO:0005886">
    <property type="term" value="C:plasma membrane"/>
    <property type="evidence" value="ECO:0007669"/>
    <property type="project" value="InterPro"/>
</dbReference>
<feature type="region of interest" description="Disordered" evidence="5">
    <location>
        <begin position="277"/>
        <end position="434"/>
    </location>
</feature>
<comment type="subcellular location">
    <subcellularLocation>
        <location evidence="1">Membrane</location>
        <topology evidence="1">Multi-pass membrane protein</topology>
    </subcellularLocation>
</comment>
<name>A0A151GRW1_DRECN</name>
<proteinExistence type="predicted"/>
<feature type="transmembrane region" description="Helical" evidence="6">
    <location>
        <begin position="83"/>
        <end position="106"/>
    </location>
</feature>
<dbReference type="RefSeq" id="XP_040659160.1">
    <property type="nucleotide sequence ID" value="XM_040798277.1"/>
</dbReference>
<dbReference type="AlphaFoldDB" id="A0A151GRW1"/>
<keyword evidence="2 6" id="KW-0812">Transmembrane</keyword>
<feature type="transmembrane region" description="Helical" evidence="6">
    <location>
        <begin position="150"/>
        <end position="172"/>
    </location>
</feature>
<feature type="compositionally biased region" description="Gly residues" evidence="5">
    <location>
        <begin position="321"/>
        <end position="336"/>
    </location>
</feature>
<feature type="compositionally biased region" description="Basic and acidic residues" evidence="5">
    <location>
        <begin position="237"/>
        <end position="250"/>
    </location>
</feature>
<reference evidence="8 9" key="1">
    <citation type="journal article" date="2016" name="Sci. Rep.">
        <title>Insights into Adaptations to a Near-Obligate Nematode Endoparasitic Lifestyle from the Finished Genome of Drechmeria coniospora.</title>
        <authorList>
            <person name="Zhang L."/>
            <person name="Zhou Z."/>
            <person name="Guo Q."/>
            <person name="Fokkens L."/>
            <person name="Miskei M."/>
            <person name="Pocsi I."/>
            <person name="Zhang W."/>
            <person name="Chen M."/>
            <person name="Wang L."/>
            <person name="Sun Y."/>
            <person name="Donzelli B.G."/>
            <person name="Gibson D.M."/>
            <person name="Nelson D.R."/>
            <person name="Luo J.G."/>
            <person name="Rep M."/>
            <person name="Liu H."/>
            <person name="Yang S."/>
            <person name="Wang J."/>
            <person name="Krasnoff S.B."/>
            <person name="Xu Y."/>
            <person name="Molnar I."/>
            <person name="Lin M."/>
        </authorList>
    </citation>
    <scope>NUCLEOTIDE SEQUENCE [LARGE SCALE GENOMIC DNA]</scope>
    <source>
        <strain evidence="8 9">ARSEF 6962</strain>
    </source>
</reference>
<evidence type="ECO:0000256" key="4">
    <source>
        <dbReference type="ARBA" id="ARBA00023136"/>
    </source>
</evidence>
<dbReference type="STRING" id="98403.A0A151GRW1"/>
<keyword evidence="7" id="KW-0732">Signal</keyword>
<feature type="compositionally biased region" description="Basic and acidic residues" evidence="5">
    <location>
        <begin position="555"/>
        <end position="566"/>
    </location>
</feature>
<evidence type="ECO:0000256" key="5">
    <source>
        <dbReference type="SAM" id="MobiDB-lite"/>
    </source>
</evidence>
<evidence type="ECO:0000256" key="6">
    <source>
        <dbReference type="SAM" id="Phobius"/>
    </source>
</evidence>
<feature type="compositionally biased region" description="Polar residues" evidence="5">
    <location>
        <begin position="500"/>
        <end position="513"/>
    </location>
</feature>
<keyword evidence="4 6" id="KW-0472">Membrane</keyword>
<dbReference type="GO" id="GO:0035838">
    <property type="term" value="C:growing cell tip"/>
    <property type="evidence" value="ECO:0007669"/>
    <property type="project" value="TreeGrafter"/>
</dbReference>
<evidence type="ECO:0000313" key="9">
    <source>
        <dbReference type="Proteomes" id="UP000076580"/>
    </source>
</evidence>
<evidence type="ECO:0000256" key="7">
    <source>
        <dbReference type="SAM" id="SignalP"/>
    </source>
</evidence>
<keyword evidence="3 6" id="KW-1133">Transmembrane helix</keyword>
<feature type="transmembrane region" description="Helical" evidence="6">
    <location>
        <begin position="118"/>
        <end position="144"/>
    </location>
</feature>
<dbReference type="InterPro" id="IPR051380">
    <property type="entry name" value="pH-response_reg_palI/RIM9"/>
</dbReference>
<sequence>MLRPATPLSVLLLAALILLLLSVLSVPVTQSIALGKFNDVLFGVFGYCKGGTCSSIGIGYDTGKLVDADKQSFTLPTGVRNSLSAILVVHPIATAMTLAMFILAVIAHLHAPSRSSKYLLVLFLFMIVTFLLCLLAFVIDVLMFMPHLAWGSYLVLAASIVVGICIVVSFAMRRAVVGRKSRQKRIAENAEMSGENYYNREEQSKPTFVTTPQPTMPVISGGSSSAADSLPTFATFESDRKPGQVSEERIPLTQRNPAEKMANGHANNDMAAYAVAGRSTPASEDGRRRMPMNGPSDPYAAQRPATADRNRGRGDLAAGGAYAGRGGAYGRGGAPDGYGRPPPPPNRGGYGGPPGRGGPYGGRGYGSPPQHANGGRGGRGPPPNYANGPAPYDYGHPSDASLNRGHGGYDAYGSSQNLPRAESPPPLGGPARGVVSAGAMAEMDAGPARARNGYVPYGPGDADVPGIVGLQQPRAPTRHDTMMTYGSKYSTDEAYPSPRNAWNQDSGRSTPQAGSMPPKAEAPARRAPGQYYEDVDPRFTAPTQSNNQSPSPPDRIYDDMRDRGDGTRSPTASERSNFTSISQRGVNPRWNPNHPPMPRPVPGGTSRHPVQQRQDMILDNPDFQLPGNRQRPANRAAPGMIPGSAYPPGPM</sequence>
<evidence type="ECO:0000256" key="3">
    <source>
        <dbReference type="ARBA" id="ARBA00022989"/>
    </source>
</evidence>
<feature type="compositionally biased region" description="Polar residues" evidence="5">
    <location>
        <begin position="568"/>
        <end position="585"/>
    </location>
</feature>
<evidence type="ECO:0000256" key="2">
    <source>
        <dbReference type="ARBA" id="ARBA00022692"/>
    </source>
</evidence>
<evidence type="ECO:0000313" key="8">
    <source>
        <dbReference type="EMBL" id="KYK59808.1"/>
    </source>
</evidence>
<dbReference type="GeneID" id="63713585"/>
<protein>
    <recommendedName>
        <fullName evidence="10">PH-response regulator protein palI/rim-9</fullName>
    </recommendedName>
</protein>
<evidence type="ECO:0008006" key="10">
    <source>
        <dbReference type="Google" id="ProtNLM"/>
    </source>
</evidence>
<accession>A0A151GRW1</accession>
<comment type="caution">
    <text evidence="8">The sequence shown here is derived from an EMBL/GenBank/DDBJ whole genome shotgun (WGS) entry which is preliminary data.</text>
</comment>
<dbReference type="PANTHER" id="PTHR28013">
    <property type="entry name" value="PROTEIN DCV1-RELATED"/>
    <property type="match status" value="1"/>
</dbReference>
<feature type="chain" id="PRO_5007580864" description="PH-response regulator protein palI/rim-9" evidence="7">
    <location>
        <begin position="26"/>
        <end position="651"/>
    </location>
</feature>
<dbReference type="PANTHER" id="PTHR28013:SF3">
    <property type="entry name" value="PROTEIN DCV1-RELATED"/>
    <property type="match status" value="1"/>
</dbReference>
<organism evidence="8 9">
    <name type="scientific">Drechmeria coniospora</name>
    <name type="common">Nematophagous fungus</name>
    <name type="synonym">Meria coniospora</name>
    <dbReference type="NCBI Taxonomy" id="98403"/>
    <lineage>
        <taxon>Eukaryota</taxon>
        <taxon>Fungi</taxon>
        <taxon>Dikarya</taxon>
        <taxon>Ascomycota</taxon>
        <taxon>Pezizomycotina</taxon>
        <taxon>Sordariomycetes</taxon>
        <taxon>Hypocreomycetidae</taxon>
        <taxon>Hypocreales</taxon>
        <taxon>Ophiocordycipitaceae</taxon>
        <taxon>Drechmeria</taxon>
    </lineage>
</organism>
<keyword evidence="9" id="KW-1185">Reference proteome</keyword>
<dbReference type="InterPro" id="IPR009571">
    <property type="entry name" value="SUR7/Rim9-like_fungi"/>
</dbReference>
<feature type="compositionally biased region" description="Gly residues" evidence="5">
    <location>
        <begin position="348"/>
        <end position="365"/>
    </location>
</feature>
<feature type="region of interest" description="Disordered" evidence="5">
    <location>
        <begin position="197"/>
        <end position="265"/>
    </location>
</feature>
<feature type="compositionally biased region" description="Low complexity" evidence="5">
    <location>
        <begin position="517"/>
        <end position="528"/>
    </location>
</feature>
<dbReference type="Proteomes" id="UP000076580">
    <property type="component" value="Chromosome 01"/>
</dbReference>
<dbReference type="InParanoid" id="A0A151GRW1"/>
<feature type="signal peptide" evidence="7">
    <location>
        <begin position="1"/>
        <end position="25"/>
    </location>
</feature>
<evidence type="ECO:0000256" key="1">
    <source>
        <dbReference type="ARBA" id="ARBA00004141"/>
    </source>
</evidence>
<dbReference type="EMBL" id="LAYC01000001">
    <property type="protein sequence ID" value="KYK59808.1"/>
    <property type="molecule type" value="Genomic_DNA"/>
</dbReference>
<dbReference type="Pfam" id="PF06687">
    <property type="entry name" value="SUR7"/>
    <property type="match status" value="1"/>
</dbReference>
<gene>
    <name evidence="8" type="ORF">DCS_00942</name>
</gene>